<comment type="similarity">
    <text evidence="5 15">In the C-terminal section; belongs to the HTP reductase family.</text>
</comment>
<reference evidence="20" key="1">
    <citation type="submission" date="2017-05" db="EMBL/GenBank/DDBJ databases">
        <authorList>
            <person name="Varghese N."/>
            <person name="Submissions S."/>
        </authorList>
    </citation>
    <scope>NUCLEOTIDE SEQUENCE</scope>
    <source>
        <strain evidence="20">DSM 45262</strain>
    </source>
</reference>
<dbReference type="InterPro" id="IPR050765">
    <property type="entry name" value="Riboflavin_Biosynth_HTPR"/>
</dbReference>
<evidence type="ECO:0000256" key="9">
    <source>
        <dbReference type="ARBA" id="ARBA00022833"/>
    </source>
</evidence>
<gene>
    <name evidence="20" type="ORF">SAMN06265361_106205</name>
</gene>
<feature type="binding site" evidence="17">
    <location>
        <begin position="295"/>
        <end position="301"/>
    </location>
    <ligand>
        <name>NADP(+)</name>
        <dbReference type="ChEBI" id="CHEBI:58349"/>
    </ligand>
</feature>
<comment type="caution">
    <text evidence="20">The sequence shown here is derived from an EMBL/GenBank/DDBJ whole genome shotgun (WGS) entry which is preliminary data.</text>
</comment>
<keyword evidence="9 15" id="KW-0862">Zinc</keyword>
<feature type="binding site" evidence="17">
    <location>
        <position position="223"/>
    </location>
    <ligand>
        <name>NADP(+)</name>
        <dbReference type="ChEBI" id="CHEBI:58349"/>
    </ligand>
</feature>
<feature type="binding site" evidence="17">
    <location>
        <position position="197"/>
    </location>
    <ligand>
        <name>NADP(+)</name>
        <dbReference type="ChEBI" id="CHEBI:58349"/>
    </ligand>
</feature>
<comment type="catalytic activity">
    <reaction evidence="14 15">
        <text>2,5-diamino-6-hydroxy-4-(5-phosphoribosylamino)-pyrimidine + H2O + H(+) = 5-amino-6-(5-phospho-D-ribosylamino)uracil + NH4(+)</text>
        <dbReference type="Rhea" id="RHEA:21868"/>
        <dbReference type="ChEBI" id="CHEBI:15377"/>
        <dbReference type="ChEBI" id="CHEBI:15378"/>
        <dbReference type="ChEBI" id="CHEBI:28938"/>
        <dbReference type="ChEBI" id="CHEBI:58453"/>
        <dbReference type="ChEBI" id="CHEBI:58614"/>
        <dbReference type="EC" id="3.5.4.26"/>
    </reaction>
</comment>
<feature type="binding site" evidence="17">
    <location>
        <position position="171"/>
    </location>
    <ligand>
        <name>NADP(+)</name>
        <dbReference type="ChEBI" id="CHEBI:58349"/>
    </ligand>
</feature>
<feature type="active site" description="Proton donor" evidence="16">
    <location>
        <position position="53"/>
    </location>
</feature>
<keyword evidence="11 15" id="KW-0560">Oxidoreductase</keyword>
<keyword evidence="8 15" id="KW-0378">Hydrolase</keyword>
<evidence type="ECO:0000256" key="18">
    <source>
        <dbReference type="PIRSR" id="PIRSR006769-3"/>
    </source>
</evidence>
<dbReference type="AlphaFoldDB" id="A0AA45WR57"/>
<dbReference type="InterPro" id="IPR016193">
    <property type="entry name" value="Cytidine_deaminase-like"/>
</dbReference>
<evidence type="ECO:0000313" key="21">
    <source>
        <dbReference type="Proteomes" id="UP001157946"/>
    </source>
</evidence>
<evidence type="ECO:0000256" key="1">
    <source>
        <dbReference type="ARBA" id="ARBA00002151"/>
    </source>
</evidence>
<dbReference type="GO" id="GO:0009231">
    <property type="term" value="P:riboflavin biosynthetic process"/>
    <property type="evidence" value="ECO:0007669"/>
    <property type="project" value="UniProtKB-KW"/>
</dbReference>
<evidence type="ECO:0000256" key="5">
    <source>
        <dbReference type="ARBA" id="ARBA00007417"/>
    </source>
</evidence>
<evidence type="ECO:0000256" key="15">
    <source>
        <dbReference type="PIRNR" id="PIRNR006769"/>
    </source>
</evidence>
<feature type="binding site" evidence="17">
    <location>
        <position position="185"/>
    </location>
    <ligand>
        <name>substrate</name>
    </ligand>
</feature>
<proteinExistence type="inferred from homology"/>
<dbReference type="PROSITE" id="PS51747">
    <property type="entry name" value="CYT_DCMP_DEAMINASES_2"/>
    <property type="match status" value="1"/>
</dbReference>
<feature type="binding site" evidence="17">
    <location>
        <position position="205"/>
    </location>
    <ligand>
        <name>substrate</name>
    </ligand>
</feature>
<dbReference type="PANTHER" id="PTHR38011">
    <property type="entry name" value="DIHYDROFOLATE REDUCTASE FAMILY PROTEIN (AFU_ORTHOLOGUE AFUA_8G06820)"/>
    <property type="match status" value="1"/>
</dbReference>
<feature type="binding site" evidence="18">
    <location>
        <position position="76"/>
    </location>
    <ligand>
        <name>Zn(2+)</name>
        <dbReference type="ChEBI" id="CHEBI:29105"/>
        <note>catalytic</note>
    </ligand>
</feature>
<feature type="binding site" evidence="18">
    <location>
        <position position="51"/>
    </location>
    <ligand>
        <name>Zn(2+)</name>
        <dbReference type="ChEBI" id="CHEBI:29105"/>
        <note>catalytic</note>
    </ligand>
</feature>
<evidence type="ECO:0000256" key="4">
    <source>
        <dbReference type="ARBA" id="ARBA00005259"/>
    </source>
</evidence>
<dbReference type="Pfam" id="PF01872">
    <property type="entry name" value="RibD_C"/>
    <property type="match status" value="1"/>
</dbReference>
<evidence type="ECO:0000313" key="20">
    <source>
        <dbReference type="EMBL" id="SMP29669.1"/>
    </source>
</evidence>
<dbReference type="GO" id="GO:0008703">
    <property type="term" value="F:5-amino-6-(5-phosphoribosylamino)uracil reductase activity"/>
    <property type="evidence" value="ECO:0007669"/>
    <property type="project" value="UniProtKB-EC"/>
</dbReference>
<comment type="similarity">
    <text evidence="4 15">In the N-terminal section; belongs to the cytidine and deoxycytidylate deaminase family.</text>
</comment>
<dbReference type="Proteomes" id="UP001157946">
    <property type="component" value="Unassembled WGS sequence"/>
</dbReference>
<comment type="pathway">
    <text evidence="2 15">Cofactor biosynthesis; riboflavin biosynthesis; 5-amino-6-(D-ribitylamino)uracil from GTP: step 2/4.</text>
</comment>
<dbReference type="InterPro" id="IPR004794">
    <property type="entry name" value="Eubact_RibD"/>
</dbReference>
<dbReference type="Pfam" id="PF00383">
    <property type="entry name" value="dCMP_cyt_deam_1"/>
    <property type="match status" value="1"/>
</dbReference>
<evidence type="ECO:0000256" key="14">
    <source>
        <dbReference type="ARBA" id="ARBA00049886"/>
    </source>
</evidence>
<keyword evidence="21" id="KW-1185">Reference proteome</keyword>
<dbReference type="GO" id="GO:0008270">
    <property type="term" value="F:zinc ion binding"/>
    <property type="evidence" value="ECO:0007669"/>
    <property type="project" value="InterPro"/>
</dbReference>
<keyword evidence="7 15" id="KW-0479">Metal-binding</keyword>
<evidence type="ECO:0000256" key="16">
    <source>
        <dbReference type="PIRSR" id="PIRSR006769-1"/>
    </source>
</evidence>
<dbReference type="GO" id="GO:0008835">
    <property type="term" value="F:diaminohydroxyphosphoribosylaminopyrimidine deaminase activity"/>
    <property type="evidence" value="ECO:0007669"/>
    <property type="project" value="UniProtKB-EC"/>
</dbReference>
<keyword evidence="6 15" id="KW-0686">Riboflavin biosynthesis</keyword>
<comment type="function">
    <text evidence="1 15">Converts 2,5-diamino-6-(ribosylamino)-4(3h)-pyrimidinone 5'-phosphate into 5-amino-6-(ribosylamino)-2,4(1h,3h)-pyrimidinedione 5'-phosphate.</text>
</comment>
<dbReference type="EC" id="1.1.1.193" evidence="15"/>
<feature type="binding site" evidence="17">
    <location>
        <position position="155"/>
    </location>
    <ligand>
        <name>NADP(+)</name>
        <dbReference type="ChEBI" id="CHEBI:58349"/>
    </ligand>
</feature>
<feature type="binding site" evidence="17">
    <location>
        <position position="169"/>
    </location>
    <ligand>
        <name>NADP(+)</name>
        <dbReference type="ChEBI" id="CHEBI:58349"/>
    </ligand>
</feature>
<dbReference type="InterPro" id="IPR011549">
    <property type="entry name" value="RibD_C"/>
</dbReference>
<feature type="binding site" evidence="17">
    <location>
        <position position="293"/>
    </location>
    <ligand>
        <name>substrate</name>
    </ligand>
</feature>
<feature type="domain" description="CMP/dCMP-type deaminase" evidence="19">
    <location>
        <begin position="2"/>
        <end position="123"/>
    </location>
</feature>
<dbReference type="Gene3D" id="3.40.140.10">
    <property type="entry name" value="Cytidine Deaminase, domain 2"/>
    <property type="match status" value="1"/>
</dbReference>
<evidence type="ECO:0000256" key="11">
    <source>
        <dbReference type="ARBA" id="ARBA00023002"/>
    </source>
</evidence>
<dbReference type="CDD" id="cd01284">
    <property type="entry name" value="Riboflavin_deaminase-reductase"/>
    <property type="match status" value="1"/>
</dbReference>
<protein>
    <recommendedName>
        <fullName evidence="15">Riboflavin biosynthesis protein RibD</fullName>
    </recommendedName>
    <domain>
        <recommendedName>
            <fullName evidence="15">Diaminohydroxyphosphoribosylaminopyrimidine deaminase</fullName>
            <shortName evidence="15">DRAP deaminase</shortName>
            <ecNumber evidence="15">3.5.4.26</ecNumber>
        </recommendedName>
        <alternativeName>
            <fullName evidence="15">Riboflavin-specific deaminase</fullName>
        </alternativeName>
    </domain>
    <domain>
        <recommendedName>
            <fullName evidence="15">5-amino-6-(5-phosphoribosylamino)uracil reductase</fullName>
            <ecNumber evidence="15">1.1.1.193</ecNumber>
        </recommendedName>
        <alternativeName>
            <fullName evidence="15">HTP reductase</fullName>
        </alternativeName>
    </domain>
</protein>
<evidence type="ECO:0000256" key="12">
    <source>
        <dbReference type="ARBA" id="ARBA00023268"/>
    </source>
</evidence>
<dbReference type="FunFam" id="3.40.140.10:FF:000025">
    <property type="entry name" value="Riboflavin biosynthesis protein RibD"/>
    <property type="match status" value="1"/>
</dbReference>
<comment type="catalytic activity">
    <reaction evidence="13 15">
        <text>5-amino-6-(5-phospho-D-ribitylamino)uracil + NADP(+) = 5-amino-6-(5-phospho-D-ribosylamino)uracil + NADPH + H(+)</text>
        <dbReference type="Rhea" id="RHEA:17845"/>
        <dbReference type="ChEBI" id="CHEBI:15378"/>
        <dbReference type="ChEBI" id="CHEBI:57783"/>
        <dbReference type="ChEBI" id="CHEBI:58349"/>
        <dbReference type="ChEBI" id="CHEBI:58421"/>
        <dbReference type="ChEBI" id="CHEBI:58453"/>
        <dbReference type="EC" id="1.1.1.193"/>
    </reaction>
</comment>
<dbReference type="InterPro" id="IPR016192">
    <property type="entry name" value="APOBEC/CMP_deaminase_Zn-bd"/>
</dbReference>
<feature type="binding site" evidence="17">
    <location>
        <position position="208"/>
    </location>
    <ligand>
        <name>substrate</name>
    </ligand>
</feature>
<dbReference type="SUPFAM" id="SSF53927">
    <property type="entry name" value="Cytidine deaminase-like"/>
    <property type="match status" value="1"/>
</dbReference>
<dbReference type="InterPro" id="IPR002734">
    <property type="entry name" value="RibDG_C"/>
</dbReference>
<feature type="binding site" evidence="17">
    <location>
        <position position="201"/>
    </location>
    <ligand>
        <name>NADP(+)</name>
        <dbReference type="ChEBI" id="CHEBI:58349"/>
    </ligand>
</feature>
<evidence type="ECO:0000256" key="7">
    <source>
        <dbReference type="ARBA" id="ARBA00022723"/>
    </source>
</evidence>
<dbReference type="PIRSF" id="PIRSF006769">
    <property type="entry name" value="RibD"/>
    <property type="match status" value="1"/>
</dbReference>
<comment type="cofactor">
    <cofactor evidence="15 18">
        <name>Zn(2+)</name>
        <dbReference type="ChEBI" id="CHEBI:29105"/>
    </cofactor>
    <text evidence="15 18">Binds 1 zinc ion.</text>
</comment>
<dbReference type="EC" id="3.5.4.26" evidence="15"/>
<evidence type="ECO:0000256" key="10">
    <source>
        <dbReference type="ARBA" id="ARBA00022857"/>
    </source>
</evidence>
<dbReference type="InterPro" id="IPR002125">
    <property type="entry name" value="CMP_dCMP_dom"/>
</dbReference>
<accession>A0AA45WR57</accession>
<feature type="binding site" evidence="18">
    <location>
        <position position="85"/>
    </location>
    <ligand>
        <name>Zn(2+)</name>
        <dbReference type="ChEBI" id="CHEBI:29105"/>
        <note>catalytic</note>
    </ligand>
</feature>
<sequence length="363" mass="39103">MKAHEDWMRLALDLAGAATGQTSPNPMVGAVVVKNGKMVGMGSHLKAGTEHAEVHAINMAGREAEGSTIYVTLEPCNHTGRTPPCTDKLIAAGVRRVVIGTTDPDENVQGRGIARLREAGIEVIEGVLAAECQALNEAYFFHRRTGKPFVTLKTAMTLDGKIATVTGDSRWITGEAAREHVHVMRHRHDAILVGIRTVLCDDPRLTARLVPGGNHPVRVILDSHLQTPLDAAITKVDEAPTWIFTTDARDREREQLLLAKGVRVISTGAAPQVDLEKMLDILGKEGILSLMIEGGGTVNAAFLRQGLVQKVVAFIAPKLLGGQDSPTSFEGENPSLMQSSLSLRDVRVAQFDQDICVTGYLHA</sequence>
<organism evidence="20 21">
    <name type="scientific">Laceyella tengchongensis</name>
    <dbReference type="NCBI Taxonomy" id="574699"/>
    <lineage>
        <taxon>Bacteria</taxon>
        <taxon>Bacillati</taxon>
        <taxon>Bacillota</taxon>
        <taxon>Bacilli</taxon>
        <taxon>Bacillales</taxon>
        <taxon>Thermoactinomycetaceae</taxon>
        <taxon>Laceyella</taxon>
    </lineage>
</organism>
<evidence type="ECO:0000256" key="3">
    <source>
        <dbReference type="ARBA" id="ARBA00004910"/>
    </source>
</evidence>
<evidence type="ECO:0000256" key="8">
    <source>
        <dbReference type="ARBA" id="ARBA00022801"/>
    </source>
</evidence>
<dbReference type="SUPFAM" id="SSF53597">
    <property type="entry name" value="Dihydrofolate reductase-like"/>
    <property type="match status" value="1"/>
</dbReference>
<dbReference type="InterPro" id="IPR024072">
    <property type="entry name" value="DHFR-like_dom_sf"/>
</dbReference>
<dbReference type="EMBL" id="FXTU01000006">
    <property type="protein sequence ID" value="SMP29669.1"/>
    <property type="molecule type" value="Genomic_DNA"/>
</dbReference>
<name>A0AA45WR57_9BACL</name>
<keyword evidence="10 15" id="KW-0521">NADP</keyword>
<keyword evidence="12" id="KW-0511">Multifunctional enzyme</keyword>
<evidence type="ECO:0000256" key="6">
    <source>
        <dbReference type="ARBA" id="ARBA00022619"/>
    </source>
</evidence>
<dbReference type="GO" id="GO:0050661">
    <property type="term" value="F:NADP binding"/>
    <property type="evidence" value="ECO:0007669"/>
    <property type="project" value="InterPro"/>
</dbReference>
<dbReference type="NCBIfam" id="TIGR00326">
    <property type="entry name" value="eubact_ribD"/>
    <property type="match status" value="1"/>
</dbReference>
<evidence type="ECO:0000256" key="17">
    <source>
        <dbReference type="PIRSR" id="PIRSR006769-2"/>
    </source>
</evidence>
<dbReference type="PANTHER" id="PTHR38011:SF7">
    <property type="entry name" value="2,5-DIAMINO-6-RIBOSYLAMINO-4(3H)-PYRIMIDINONE 5'-PHOSPHATE REDUCTASE"/>
    <property type="match status" value="1"/>
</dbReference>
<dbReference type="NCBIfam" id="TIGR00227">
    <property type="entry name" value="ribD_Cterm"/>
    <property type="match status" value="1"/>
</dbReference>
<evidence type="ECO:0000259" key="19">
    <source>
        <dbReference type="PROSITE" id="PS51747"/>
    </source>
</evidence>
<evidence type="ECO:0000256" key="2">
    <source>
        <dbReference type="ARBA" id="ARBA00004882"/>
    </source>
</evidence>
<comment type="pathway">
    <text evidence="3 15">Cofactor biosynthesis; riboflavin biosynthesis; 5-amino-6-(D-ribitylamino)uracil from GTP: step 3/4.</text>
</comment>
<dbReference type="RefSeq" id="WP_102992189.1">
    <property type="nucleotide sequence ID" value="NZ_FXTU01000006.1"/>
</dbReference>
<dbReference type="Gene3D" id="3.40.430.10">
    <property type="entry name" value="Dihydrofolate Reductase, subunit A"/>
    <property type="match status" value="1"/>
</dbReference>
<dbReference type="PROSITE" id="PS00903">
    <property type="entry name" value="CYT_DCMP_DEAMINASES_1"/>
    <property type="match status" value="1"/>
</dbReference>
<evidence type="ECO:0000256" key="13">
    <source>
        <dbReference type="ARBA" id="ARBA00049861"/>
    </source>
</evidence>